<sequence>MQNSTKDNIIHQNVSRRPSPTKIVFVWLAATLIFGVFVGIGLSRYFALFETSRTGVSFNVINKSAPDNVVVKDLDMSKFWKVLGLVEDNYLDVSDVDPSDIVDGAINGMMAALGDPYTSYYSDEQNQGFKDDLEGVYGGVGAQLGFKDDRLAIIAPLEG</sequence>
<evidence type="ECO:0000259" key="2">
    <source>
        <dbReference type="Pfam" id="PF22694"/>
    </source>
</evidence>
<evidence type="ECO:0000256" key="1">
    <source>
        <dbReference type="SAM" id="Phobius"/>
    </source>
</evidence>
<comment type="caution">
    <text evidence="3">The sequence shown here is derived from an EMBL/GenBank/DDBJ whole genome shotgun (WGS) entry which is preliminary data.</text>
</comment>
<dbReference type="AlphaFoldDB" id="A0A955RRU3"/>
<keyword evidence="1" id="KW-0812">Transmembrane</keyword>
<accession>A0A955RRU3</accession>
<feature type="domain" description="Activating protease CtpA/B N-terminal" evidence="2">
    <location>
        <begin position="72"/>
        <end position="123"/>
    </location>
</feature>
<organism evidence="3 4">
    <name type="scientific">candidate division WWE3 bacterium</name>
    <dbReference type="NCBI Taxonomy" id="2053526"/>
    <lineage>
        <taxon>Bacteria</taxon>
        <taxon>Katanobacteria</taxon>
    </lineage>
</organism>
<dbReference type="Pfam" id="PF22694">
    <property type="entry name" value="CtpB_N-like"/>
    <property type="match status" value="1"/>
</dbReference>
<reference evidence="3" key="2">
    <citation type="journal article" date="2021" name="Microbiome">
        <title>Successional dynamics and alternative stable states in a saline activated sludge microbial community over 9 years.</title>
        <authorList>
            <person name="Wang Y."/>
            <person name="Ye J."/>
            <person name="Ju F."/>
            <person name="Liu L."/>
            <person name="Boyd J.A."/>
            <person name="Deng Y."/>
            <person name="Parks D.H."/>
            <person name="Jiang X."/>
            <person name="Yin X."/>
            <person name="Woodcroft B.J."/>
            <person name="Tyson G.W."/>
            <person name="Hugenholtz P."/>
            <person name="Polz M.F."/>
            <person name="Zhang T."/>
        </authorList>
    </citation>
    <scope>NUCLEOTIDE SEQUENCE</scope>
    <source>
        <strain evidence="3">HKST-UBA03</strain>
    </source>
</reference>
<dbReference type="InterPro" id="IPR055210">
    <property type="entry name" value="CtpA/B_N"/>
</dbReference>
<dbReference type="Gene3D" id="3.30.750.44">
    <property type="match status" value="1"/>
</dbReference>
<gene>
    <name evidence="3" type="ORF">KC614_01720</name>
</gene>
<evidence type="ECO:0000313" key="3">
    <source>
        <dbReference type="EMBL" id="MCA9391903.1"/>
    </source>
</evidence>
<protein>
    <recommendedName>
        <fullName evidence="2">Activating protease CtpA/B N-terminal domain-containing protein</fullName>
    </recommendedName>
</protein>
<dbReference type="EMBL" id="JAGQKZ010000010">
    <property type="protein sequence ID" value="MCA9391903.1"/>
    <property type="molecule type" value="Genomic_DNA"/>
</dbReference>
<name>A0A955RRU3_UNCKA</name>
<reference evidence="3" key="1">
    <citation type="submission" date="2020-04" db="EMBL/GenBank/DDBJ databases">
        <authorList>
            <person name="Zhang T."/>
        </authorList>
    </citation>
    <scope>NUCLEOTIDE SEQUENCE</scope>
    <source>
        <strain evidence="3">HKST-UBA03</strain>
    </source>
</reference>
<keyword evidence="1" id="KW-0472">Membrane</keyword>
<evidence type="ECO:0000313" key="4">
    <source>
        <dbReference type="Proteomes" id="UP000751518"/>
    </source>
</evidence>
<dbReference type="Proteomes" id="UP000751518">
    <property type="component" value="Unassembled WGS sequence"/>
</dbReference>
<feature type="non-terminal residue" evidence="3">
    <location>
        <position position="159"/>
    </location>
</feature>
<keyword evidence="1" id="KW-1133">Transmembrane helix</keyword>
<dbReference type="SUPFAM" id="SSF52096">
    <property type="entry name" value="ClpP/crotonase"/>
    <property type="match status" value="1"/>
</dbReference>
<dbReference type="InterPro" id="IPR029045">
    <property type="entry name" value="ClpP/crotonase-like_dom_sf"/>
</dbReference>
<proteinExistence type="predicted"/>
<feature type="transmembrane region" description="Helical" evidence="1">
    <location>
        <begin position="24"/>
        <end position="47"/>
    </location>
</feature>